<accession>A0ACB8SLH9</accession>
<dbReference type="EMBL" id="MU277258">
    <property type="protein sequence ID" value="KAI0056805.1"/>
    <property type="molecule type" value="Genomic_DNA"/>
</dbReference>
<dbReference type="Proteomes" id="UP000814140">
    <property type="component" value="Unassembled WGS sequence"/>
</dbReference>
<reference evidence="1" key="1">
    <citation type="submission" date="2021-03" db="EMBL/GenBank/DDBJ databases">
        <authorList>
            <consortium name="DOE Joint Genome Institute"/>
            <person name="Ahrendt S."/>
            <person name="Looney B.P."/>
            <person name="Miyauchi S."/>
            <person name="Morin E."/>
            <person name="Drula E."/>
            <person name="Courty P.E."/>
            <person name="Chicoki N."/>
            <person name="Fauchery L."/>
            <person name="Kohler A."/>
            <person name="Kuo A."/>
            <person name="Labutti K."/>
            <person name="Pangilinan J."/>
            <person name="Lipzen A."/>
            <person name="Riley R."/>
            <person name="Andreopoulos W."/>
            <person name="He G."/>
            <person name="Johnson J."/>
            <person name="Barry K.W."/>
            <person name="Grigoriev I.V."/>
            <person name="Nagy L."/>
            <person name="Hibbett D."/>
            <person name="Henrissat B."/>
            <person name="Matheny P.B."/>
            <person name="Labbe J."/>
            <person name="Martin F."/>
        </authorList>
    </citation>
    <scope>NUCLEOTIDE SEQUENCE</scope>
    <source>
        <strain evidence="1">HHB10654</strain>
    </source>
</reference>
<evidence type="ECO:0000313" key="1">
    <source>
        <dbReference type="EMBL" id="KAI0056805.1"/>
    </source>
</evidence>
<proteinExistence type="predicted"/>
<comment type="caution">
    <text evidence="1">The sequence shown here is derived from an EMBL/GenBank/DDBJ whole genome shotgun (WGS) entry which is preliminary data.</text>
</comment>
<reference evidence="1" key="2">
    <citation type="journal article" date="2022" name="New Phytol.">
        <title>Evolutionary transition to the ectomycorrhizal habit in the genomes of a hyperdiverse lineage of mushroom-forming fungi.</title>
        <authorList>
            <person name="Looney B."/>
            <person name="Miyauchi S."/>
            <person name="Morin E."/>
            <person name="Drula E."/>
            <person name="Courty P.E."/>
            <person name="Kohler A."/>
            <person name="Kuo A."/>
            <person name="LaButti K."/>
            <person name="Pangilinan J."/>
            <person name="Lipzen A."/>
            <person name="Riley R."/>
            <person name="Andreopoulos W."/>
            <person name="He G."/>
            <person name="Johnson J."/>
            <person name="Nolan M."/>
            <person name="Tritt A."/>
            <person name="Barry K.W."/>
            <person name="Grigoriev I.V."/>
            <person name="Nagy L.G."/>
            <person name="Hibbett D."/>
            <person name="Henrissat B."/>
            <person name="Matheny P.B."/>
            <person name="Labbe J."/>
            <person name="Martin F.M."/>
        </authorList>
    </citation>
    <scope>NUCLEOTIDE SEQUENCE</scope>
    <source>
        <strain evidence="1">HHB10654</strain>
    </source>
</reference>
<evidence type="ECO:0000313" key="2">
    <source>
        <dbReference type="Proteomes" id="UP000814140"/>
    </source>
</evidence>
<sequence>MTNLEPSDAYLCASATNVNHVVIPIKSHHTRHPHCRQQAVTYKDPTTTLISTEPLFPKTHSTSMLLSYKVDSTTIYTHIVTVKVLTLHRDADIPETTLTPMPLWWTLAHPPLQICPRMSLYCELFGKPDIIKVGVYLGYYVEHAYFHLSGSAFLQVPRQWTCPPQTLLDKLLSSFILCSRDGYNDLHLALTASCWYHWHPYSTSRRAISILRGLVRFPEMVQIQHISVKSTDSSDFAMMMSLLDGEERYGAQDFLSLATLKSDISCTQVYSGLPKDGWELLNPVDECPIAASKAIWDELPPYEEIKLDDKAWGLPISDSESLIEAEGKVSRWSDN</sequence>
<name>A0ACB8SLH9_9AGAM</name>
<protein>
    <submittedName>
        <fullName evidence="1">Uncharacterized protein</fullName>
    </submittedName>
</protein>
<organism evidence="1 2">
    <name type="scientific">Artomyces pyxidatus</name>
    <dbReference type="NCBI Taxonomy" id="48021"/>
    <lineage>
        <taxon>Eukaryota</taxon>
        <taxon>Fungi</taxon>
        <taxon>Dikarya</taxon>
        <taxon>Basidiomycota</taxon>
        <taxon>Agaricomycotina</taxon>
        <taxon>Agaricomycetes</taxon>
        <taxon>Russulales</taxon>
        <taxon>Auriscalpiaceae</taxon>
        <taxon>Artomyces</taxon>
    </lineage>
</organism>
<keyword evidence="2" id="KW-1185">Reference proteome</keyword>
<gene>
    <name evidence="1" type="ORF">BV25DRAFT_1842112</name>
</gene>